<evidence type="ECO:0000259" key="4">
    <source>
        <dbReference type="PROSITE" id="PS50892"/>
    </source>
</evidence>
<evidence type="ECO:0000313" key="5">
    <source>
        <dbReference type="EMBL" id="KAG2388801.1"/>
    </source>
</evidence>
<protein>
    <recommendedName>
        <fullName evidence="4">V-SNARE coiled-coil homology domain-containing protein</fullName>
    </recommendedName>
</protein>
<dbReference type="InterPro" id="IPR001388">
    <property type="entry name" value="Synaptobrevin-like"/>
</dbReference>
<dbReference type="SUPFAM" id="SSF58038">
    <property type="entry name" value="SNARE fusion complex"/>
    <property type="match status" value="1"/>
</dbReference>
<dbReference type="CDD" id="cd15843">
    <property type="entry name" value="R-SNARE"/>
    <property type="match status" value="1"/>
</dbReference>
<dbReference type="PANTHER" id="PTHR21136:SF168">
    <property type="entry name" value="VESICLE-ASSOCIATED MEMBRANE PROTEIN 9"/>
    <property type="match status" value="1"/>
</dbReference>
<comment type="caution">
    <text evidence="5">The sequence shown here is derived from an EMBL/GenBank/DDBJ whole genome shotgun (WGS) entry which is preliminary data.</text>
</comment>
<feature type="domain" description="V-SNARE coiled-coil homology" evidence="4">
    <location>
        <begin position="135"/>
        <end position="195"/>
    </location>
</feature>
<reference evidence="5 6" key="1">
    <citation type="journal article" date="2018" name="BMC Genomics">
        <title>The genome of Naegleria lovaniensis, the basis for a comparative approach to unravel pathogenicity factors of the human pathogenic amoeba N. fowleri.</title>
        <authorList>
            <person name="Liechti N."/>
            <person name="Schurch N."/>
            <person name="Bruggmann R."/>
            <person name="Wittwer M."/>
        </authorList>
    </citation>
    <scope>NUCLEOTIDE SEQUENCE [LARGE SCALE GENOMIC DNA]</scope>
    <source>
        <strain evidence="5 6">ATCC 30569</strain>
    </source>
</reference>
<evidence type="ECO:0000256" key="2">
    <source>
        <dbReference type="PROSITE-ProRule" id="PRU00290"/>
    </source>
</evidence>
<dbReference type="EMBL" id="PYSW02000009">
    <property type="protein sequence ID" value="KAG2388801.1"/>
    <property type="molecule type" value="Genomic_DNA"/>
</dbReference>
<name>A0AA88GUS2_NAELO</name>
<organism evidence="5 6">
    <name type="scientific">Naegleria lovaniensis</name>
    <name type="common">Amoeba</name>
    <dbReference type="NCBI Taxonomy" id="51637"/>
    <lineage>
        <taxon>Eukaryota</taxon>
        <taxon>Discoba</taxon>
        <taxon>Heterolobosea</taxon>
        <taxon>Tetramitia</taxon>
        <taxon>Eutetramitia</taxon>
        <taxon>Vahlkampfiidae</taxon>
        <taxon>Naegleria</taxon>
    </lineage>
</organism>
<dbReference type="PROSITE" id="PS50892">
    <property type="entry name" value="V_SNARE"/>
    <property type="match status" value="1"/>
</dbReference>
<dbReference type="GeneID" id="68092702"/>
<keyword evidence="6" id="KW-1185">Reference proteome</keyword>
<accession>A0AA88GUS2</accession>
<sequence>MVILYTCVVMDRKIIAEYPTGKKDMMQLINNLLEYIPNREHKKSLNYESKSLRVHYECSDEDEKEPTHRYFTVISVTDEMTPYRVVFGLKSGFFKDIQKEVRQKYTKGNRNQKNSMLRSFIQQKMTEWNDPNKDKLTHLGYEISKNKTKMIDNLDKILQNHERMDSLIDRTSLLVDNSDHFQKQAKRLKNVMIWNNIKIFLILIGVLAVIAFIGIWLGCGFPDFKRCSVDSSTNQPANNDVI</sequence>
<keyword evidence="3" id="KW-1133">Transmembrane helix</keyword>
<proteinExistence type="predicted"/>
<dbReference type="Gene3D" id="3.30.450.50">
    <property type="entry name" value="Longin domain"/>
    <property type="match status" value="1"/>
</dbReference>
<keyword evidence="3" id="KW-0472">Membrane</keyword>
<keyword evidence="1" id="KW-0813">Transport</keyword>
<dbReference type="InterPro" id="IPR042855">
    <property type="entry name" value="V_SNARE_CC"/>
</dbReference>
<dbReference type="Gene3D" id="1.20.5.110">
    <property type="match status" value="1"/>
</dbReference>
<dbReference type="GO" id="GO:0015031">
    <property type="term" value="P:protein transport"/>
    <property type="evidence" value="ECO:0007669"/>
    <property type="project" value="UniProtKB-KW"/>
</dbReference>
<dbReference type="PANTHER" id="PTHR21136">
    <property type="entry name" value="SNARE PROTEINS"/>
    <property type="match status" value="1"/>
</dbReference>
<evidence type="ECO:0000313" key="6">
    <source>
        <dbReference type="Proteomes" id="UP000816034"/>
    </source>
</evidence>
<dbReference type="GO" id="GO:0016020">
    <property type="term" value="C:membrane"/>
    <property type="evidence" value="ECO:0007669"/>
    <property type="project" value="InterPro"/>
</dbReference>
<dbReference type="GO" id="GO:0016192">
    <property type="term" value="P:vesicle-mediated transport"/>
    <property type="evidence" value="ECO:0007669"/>
    <property type="project" value="InterPro"/>
</dbReference>
<evidence type="ECO:0000256" key="3">
    <source>
        <dbReference type="SAM" id="Phobius"/>
    </source>
</evidence>
<dbReference type="RefSeq" id="XP_044552793.1">
    <property type="nucleotide sequence ID" value="XM_044691814.1"/>
</dbReference>
<keyword evidence="3" id="KW-0812">Transmembrane</keyword>
<dbReference type="InterPro" id="IPR051097">
    <property type="entry name" value="Synaptobrevin-like_transport"/>
</dbReference>
<dbReference type="AlphaFoldDB" id="A0AA88GUS2"/>
<keyword evidence="1" id="KW-0653">Protein transport</keyword>
<dbReference type="Pfam" id="PF00957">
    <property type="entry name" value="Synaptobrevin"/>
    <property type="match status" value="1"/>
</dbReference>
<dbReference type="PRINTS" id="PR00219">
    <property type="entry name" value="SYNAPTOBREVN"/>
</dbReference>
<feature type="transmembrane region" description="Helical" evidence="3">
    <location>
        <begin position="197"/>
        <end position="218"/>
    </location>
</feature>
<evidence type="ECO:0000256" key="1">
    <source>
        <dbReference type="ARBA" id="ARBA00022927"/>
    </source>
</evidence>
<dbReference type="Proteomes" id="UP000816034">
    <property type="component" value="Unassembled WGS sequence"/>
</dbReference>
<gene>
    <name evidence="5" type="ORF">C9374_000240</name>
</gene>
<keyword evidence="2" id="KW-0175">Coiled coil</keyword>